<dbReference type="Proteomes" id="UP000316560">
    <property type="component" value="Unassembled WGS sequence"/>
</dbReference>
<dbReference type="Gene3D" id="1.10.260.40">
    <property type="entry name" value="lambda repressor-like DNA-binding domains"/>
    <property type="match status" value="1"/>
</dbReference>
<dbReference type="OrthoDB" id="5108126at2"/>
<dbReference type="InterPro" id="IPR010982">
    <property type="entry name" value="Lambda_DNA-bd_dom_sf"/>
</dbReference>
<dbReference type="PROSITE" id="PS50943">
    <property type="entry name" value="HTH_CROC1"/>
    <property type="match status" value="1"/>
</dbReference>
<dbReference type="CDD" id="cd00093">
    <property type="entry name" value="HTH_XRE"/>
    <property type="match status" value="1"/>
</dbReference>
<dbReference type="Pfam" id="PF13560">
    <property type="entry name" value="HTH_31"/>
    <property type="match status" value="1"/>
</dbReference>
<accession>A0A8H2K6E5</accession>
<feature type="domain" description="HTH cro/C1-type" evidence="1">
    <location>
        <begin position="8"/>
        <end position="62"/>
    </location>
</feature>
<protein>
    <submittedName>
        <fullName evidence="2">Helix-turn-helix protein</fullName>
    </submittedName>
</protein>
<reference evidence="2 3" key="1">
    <citation type="submission" date="2019-06" db="EMBL/GenBank/DDBJ databases">
        <title>Sequencing the genomes of 1000 actinobacteria strains.</title>
        <authorList>
            <person name="Klenk H.-P."/>
        </authorList>
    </citation>
    <scope>NUCLEOTIDE SEQUENCE [LARGE SCALE GENOMIC DNA]</scope>
    <source>
        <strain evidence="2 3">DSM 21947</strain>
    </source>
</reference>
<dbReference type="InterPro" id="IPR001387">
    <property type="entry name" value="Cro/C1-type_HTH"/>
</dbReference>
<dbReference type="SMART" id="SM00530">
    <property type="entry name" value="HTH_XRE"/>
    <property type="match status" value="1"/>
</dbReference>
<dbReference type="EMBL" id="VFRA01000001">
    <property type="protein sequence ID" value="TQO18506.1"/>
    <property type="molecule type" value="Genomic_DNA"/>
</dbReference>
<name>A0A8H2K6E5_9MICO</name>
<dbReference type="AlphaFoldDB" id="A0A8H2K6E5"/>
<sequence>MPNTAHQLRAARLTSGMSQVELAKASSTDQSLISHVESGSRDTRTRTLDRLMSTMGHQMVAIDSVELTALDTAITMRRWLARQRPDEAGKALQEFSAGLHRVDAATMVALTHSQPLSTEHRRWDAALAQVIEFRLDAVSAPMPAWLRSSGLLGDEVAWLDVASQHSTTSPHPAHNQ</sequence>
<evidence type="ECO:0000313" key="2">
    <source>
        <dbReference type="EMBL" id="TQO18506.1"/>
    </source>
</evidence>
<comment type="caution">
    <text evidence="2">The sequence shown here is derived from an EMBL/GenBank/DDBJ whole genome shotgun (WGS) entry which is preliminary data.</text>
</comment>
<gene>
    <name evidence="2" type="ORF">FB472_0022</name>
</gene>
<dbReference type="SUPFAM" id="SSF47413">
    <property type="entry name" value="lambda repressor-like DNA-binding domains"/>
    <property type="match status" value="1"/>
</dbReference>
<keyword evidence="3" id="KW-1185">Reference proteome</keyword>
<organism evidence="2 3">
    <name type="scientific">Rhodoglobus vestalii</name>
    <dbReference type="NCBI Taxonomy" id="193384"/>
    <lineage>
        <taxon>Bacteria</taxon>
        <taxon>Bacillati</taxon>
        <taxon>Actinomycetota</taxon>
        <taxon>Actinomycetes</taxon>
        <taxon>Micrococcales</taxon>
        <taxon>Microbacteriaceae</taxon>
        <taxon>Rhodoglobus</taxon>
    </lineage>
</organism>
<dbReference type="RefSeq" id="WP_141989136.1">
    <property type="nucleotide sequence ID" value="NZ_VFRA01000001.1"/>
</dbReference>
<dbReference type="GO" id="GO:0003677">
    <property type="term" value="F:DNA binding"/>
    <property type="evidence" value="ECO:0007669"/>
    <property type="project" value="InterPro"/>
</dbReference>
<evidence type="ECO:0000259" key="1">
    <source>
        <dbReference type="PROSITE" id="PS50943"/>
    </source>
</evidence>
<evidence type="ECO:0000313" key="3">
    <source>
        <dbReference type="Proteomes" id="UP000316560"/>
    </source>
</evidence>
<proteinExistence type="predicted"/>